<dbReference type="Pfam" id="PF01562">
    <property type="entry name" value="Pep_M12B_propep"/>
    <property type="match status" value="1"/>
</dbReference>
<evidence type="ECO:0000256" key="1">
    <source>
        <dbReference type="ARBA" id="ARBA00023157"/>
    </source>
</evidence>
<protein>
    <submittedName>
        <fullName evidence="5">A disintegrin and metalloproteinase with thrombospondin motifs 18-like</fullName>
    </submittedName>
</protein>
<dbReference type="RefSeq" id="XP_022250451.1">
    <property type="nucleotide sequence ID" value="XM_022394743.1"/>
</dbReference>
<keyword evidence="2" id="KW-0732">Signal</keyword>
<feature type="domain" description="Peptidase M12B propeptide" evidence="3">
    <location>
        <begin position="47"/>
        <end position="147"/>
    </location>
</feature>
<proteinExistence type="predicted"/>
<sequence length="317" mass="36603">MWKLLFFLQCLYVTGDCLTKVLALEDYLSSQQKENSEKSTDPLPDYEIVVPEQVDGEGNFLTHQLNPFEVYDLDLTRTKRQVTDNGTSKVFYSITGFGQQLHLEVVPSTVFLGPGFKVYKLNSNKQHKLSTETPSDEVRNCLYSGRVKQQEESSTIALNVCNGLRGLIQTRDGNFLIEPLQEKNVHFNRNTSYRSRGMVHKLSKRSVSDNLGSIAPIAHTKPQTYYCGRKKEYMPRKPRKRNHWLPKEFPLRTRRKRELQANKTNNHDENRHRYLETLVVVDQEMIKKHGADSITAYVLTVFNMVGYTDSISRHGNL</sequence>
<gene>
    <name evidence="5" type="primary">LOC106466678</name>
</gene>
<dbReference type="Gene3D" id="3.40.390.10">
    <property type="entry name" value="Collagenase (Catalytic Domain)"/>
    <property type="match status" value="1"/>
</dbReference>
<name>A0ABM1T3J5_LIMPO</name>
<organism evidence="4 5">
    <name type="scientific">Limulus polyphemus</name>
    <name type="common">Atlantic horseshoe crab</name>
    <dbReference type="NCBI Taxonomy" id="6850"/>
    <lineage>
        <taxon>Eukaryota</taxon>
        <taxon>Metazoa</taxon>
        <taxon>Ecdysozoa</taxon>
        <taxon>Arthropoda</taxon>
        <taxon>Chelicerata</taxon>
        <taxon>Merostomata</taxon>
        <taxon>Xiphosura</taxon>
        <taxon>Limulidae</taxon>
        <taxon>Limulus</taxon>
    </lineage>
</organism>
<dbReference type="InterPro" id="IPR002870">
    <property type="entry name" value="Peptidase_M12B_N"/>
</dbReference>
<dbReference type="Proteomes" id="UP000694941">
    <property type="component" value="Unplaced"/>
</dbReference>
<feature type="chain" id="PRO_5046253648" evidence="2">
    <location>
        <begin position="24"/>
        <end position="317"/>
    </location>
</feature>
<accession>A0ABM1T3J5</accession>
<keyword evidence="1" id="KW-1015">Disulfide bond</keyword>
<reference evidence="5" key="1">
    <citation type="submission" date="2025-08" db="UniProtKB">
        <authorList>
            <consortium name="RefSeq"/>
        </authorList>
    </citation>
    <scope>IDENTIFICATION</scope>
    <source>
        <tissue evidence="5">Muscle</tissue>
    </source>
</reference>
<keyword evidence="4" id="KW-1185">Reference proteome</keyword>
<evidence type="ECO:0000313" key="5">
    <source>
        <dbReference type="RefSeq" id="XP_022250451.1"/>
    </source>
</evidence>
<dbReference type="InterPro" id="IPR024079">
    <property type="entry name" value="MetalloPept_cat_dom_sf"/>
</dbReference>
<evidence type="ECO:0000256" key="2">
    <source>
        <dbReference type="SAM" id="SignalP"/>
    </source>
</evidence>
<evidence type="ECO:0000313" key="4">
    <source>
        <dbReference type="Proteomes" id="UP000694941"/>
    </source>
</evidence>
<evidence type="ECO:0000259" key="3">
    <source>
        <dbReference type="Pfam" id="PF01562"/>
    </source>
</evidence>
<dbReference type="PANTHER" id="PTHR11905:SF256">
    <property type="entry name" value="PEPTIDASE M12B DOMAIN-CONTAINING PROTEIN"/>
    <property type="match status" value="1"/>
</dbReference>
<dbReference type="PANTHER" id="PTHR11905">
    <property type="entry name" value="ADAM A DISINTEGRIN AND METALLOPROTEASE DOMAIN"/>
    <property type="match status" value="1"/>
</dbReference>
<feature type="signal peptide" evidence="2">
    <location>
        <begin position="1"/>
        <end position="23"/>
    </location>
</feature>
<dbReference type="GeneID" id="106466678"/>